<name>A0A9N9AM88_9GLOM</name>
<feature type="region of interest" description="Disordered" evidence="2">
    <location>
        <begin position="795"/>
        <end position="817"/>
    </location>
</feature>
<comment type="caution">
    <text evidence="3">The sequence shown here is derived from an EMBL/GenBank/DDBJ whole genome shotgun (WGS) entry which is preliminary data.</text>
</comment>
<evidence type="ECO:0000313" key="3">
    <source>
        <dbReference type="EMBL" id="CAG8535624.1"/>
    </source>
</evidence>
<protein>
    <submittedName>
        <fullName evidence="3">2807_t:CDS:1</fullName>
    </submittedName>
</protein>
<dbReference type="PANTHER" id="PTHR47766:SF1">
    <property type="entry name" value="PROTEIN EFR3"/>
    <property type="match status" value="1"/>
</dbReference>
<dbReference type="GO" id="GO:0072659">
    <property type="term" value="P:protein localization to plasma membrane"/>
    <property type="evidence" value="ECO:0007669"/>
    <property type="project" value="InterPro"/>
</dbReference>
<evidence type="ECO:0000256" key="1">
    <source>
        <dbReference type="ARBA" id="ARBA00010216"/>
    </source>
</evidence>
<dbReference type="InterPro" id="IPR039786">
    <property type="entry name" value="EFR3"/>
</dbReference>
<dbReference type="Pfam" id="PF21072">
    <property type="entry name" value="EFR3"/>
    <property type="match status" value="1"/>
</dbReference>
<dbReference type="PANTHER" id="PTHR47766">
    <property type="entry name" value="PROTEIN EFR3"/>
    <property type="match status" value="1"/>
</dbReference>
<evidence type="ECO:0000313" key="4">
    <source>
        <dbReference type="Proteomes" id="UP000789572"/>
    </source>
</evidence>
<gene>
    <name evidence="3" type="ORF">POCULU_LOCUS4276</name>
</gene>
<reference evidence="3" key="1">
    <citation type="submission" date="2021-06" db="EMBL/GenBank/DDBJ databases">
        <authorList>
            <person name="Kallberg Y."/>
            <person name="Tangrot J."/>
            <person name="Rosling A."/>
        </authorList>
    </citation>
    <scope>NUCLEOTIDE SEQUENCE</scope>
    <source>
        <strain evidence="3">IA702</strain>
    </source>
</reference>
<comment type="similarity">
    <text evidence="1">Belongs to the EFR3 family.</text>
</comment>
<dbReference type="Proteomes" id="UP000789572">
    <property type="component" value="Unassembled WGS sequence"/>
</dbReference>
<dbReference type="OrthoDB" id="19232at2759"/>
<dbReference type="AlphaFoldDB" id="A0A9N9AM88"/>
<organism evidence="3 4">
    <name type="scientific">Paraglomus occultum</name>
    <dbReference type="NCBI Taxonomy" id="144539"/>
    <lineage>
        <taxon>Eukaryota</taxon>
        <taxon>Fungi</taxon>
        <taxon>Fungi incertae sedis</taxon>
        <taxon>Mucoromycota</taxon>
        <taxon>Glomeromycotina</taxon>
        <taxon>Glomeromycetes</taxon>
        <taxon>Paraglomerales</taxon>
        <taxon>Paraglomeraceae</taxon>
        <taxon>Paraglomus</taxon>
    </lineage>
</organism>
<dbReference type="EMBL" id="CAJVPJ010000542">
    <property type="protein sequence ID" value="CAG8535624.1"/>
    <property type="molecule type" value="Genomic_DNA"/>
</dbReference>
<dbReference type="InterPro" id="IPR016024">
    <property type="entry name" value="ARM-type_fold"/>
</dbReference>
<keyword evidence="4" id="KW-1185">Reference proteome</keyword>
<proteinExistence type="inferred from homology"/>
<evidence type="ECO:0000256" key="2">
    <source>
        <dbReference type="SAM" id="MobiDB-lite"/>
    </source>
</evidence>
<dbReference type="InterPro" id="IPR049150">
    <property type="entry name" value="EFR3_HEAT-like_rpt"/>
</dbReference>
<accession>A0A9N9AM88</accession>
<sequence length="817" mass="92402">MCTAVCQRWIKHATIINNCYPTNPEENSPKSSELSRLVWYAKSRPAKLTKCGVFLEKRISGDVAKKKKQDLGISLEIIKTLIRECNEGLNMFSKNVVKIIIATLNTEDIDLVGRAASTFIIFCAHHDGSTLGVDNEFTQNYEELIRLFSKYAERKGDDEDIEMRYRSIGLHALQAVTTSSANYSQTQLESIVPAILYNLTDPSIGLEALQKRDSLDHESMPNQRLSITIEAVTAEANARLAYHCLKQLFNPSKLIHVEWSVQPIFVFLDKNKMWWPESFGITLVLSILSMLPPQDRYTLVSVIKGQLEYTPEFTPQKATLVEMLSSILTSPLTLAGLPILEVLDCLLRLVLKLRKADNFIDEKGSLKEEINQENMEKVDNGTENKLEKITLQELYRSIGGLATHIYYNNQITDIIHHIVKCLCLEQALPSSGIDNPITENTPTPEERKTLLKCLSLVVQKNQLESLPIEVPVEVFQDSLQLCLDTDVRVRRAYTSVLVMFLNSEISKNLRDSAQDCLKHLSKDTIQFLNMIHVSLYHYALLDNAEASDYIALLDILKALLVRFRGEQLVRAVPFLFKLQSDAAELHVDGVRQRALASGILRYFQDVATMFDLPDLQTYLGKIQDERLSKNQWSLDINPPTPTIDESDLAPVDLWLDRSAIVAHLVNLKDLGEIVGSNLSEKLMTEWTPEGGFENIKREVYRIRAADMADAHRFTSIMAMENGSGELQKTDKKVTDFQNALDGQMNDYSSERTSVTSDMESVTIQLSAGLGGTKRKIKEKLSKKRQEVTAFLNTIDPSSSRKIIDPPYLRSMRHQSRT</sequence>
<dbReference type="SUPFAM" id="SSF48371">
    <property type="entry name" value="ARM repeat"/>
    <property type="match status" value="1"/>
</dbReference>